<feature type="region of interest" description="Disordered" evidence="2">
    <location>
        <begin position="158"/>
        <end position="182"/>
    </location>
</feature>
<feature type="compositionally biased region" description="Basic and acidic residues" evidence="2">
    <location>
        <begin position="265"/>
        <end position="274"/>
    </location>
</feature>
<dbReference type="EMBL" id="JBBPBM010000027">
    <property type="protein sequence ID" value="KAK8538743.1"/>
    <property type="molecule type" value="Genomic_DNA"/>
</dbReference>
<feature type="coiled-coil region" evidence="1">
    <location>
        <begin position="313"/>
        <end position="340"/>
    </location>
</feature>
<dbReference type="PANTHER" id="PTHR34452:SF1">
    <property type="entry name" value="SPORULATION-SPECIFIC PROTEIN"/>
    <property type="match status" value="1"/>
</dbReference>
<sequence length="1946" mass="221902">MSRIPKWKIEKTKIKVVFRLQFHATHIPQSGWDKLYISFIPADSGKATAKTTKANVRNGTCKWADPIYETTRLLQDIKTKQFDEKLYKLVVAMGSSRSGLLGEATINLADYADASKPSVVPLPLIGCDSGAILHVTVQLLTSKTGFREFEQQRELRERGLQVGPDQNGPDQSSSGKVSVSEDILNSHMVKVNQRVRFKEKSKEHPLLEEDVGLNEDYGDSAIGFDGSSNTSESLYAEKHETSSTHEIDSLKSTVSGDLTGLGHSPRKDKGDPSDNRFLAQGTNNWVHGWSSDYSGDNDLTFAYEENSRLRGCLEVAESSIQELKMEVSLLQNHATQISAETEKFSQQLVTEISSGEMLAKEVSALKLECSKLKGDLKQMTSSKLCPPLTSKEAIKEGQDHLLQDLEVILSKGLLVMEDKIRELQNKACLNYHERDYRFLQSDLEALFGILQDLKQGTQKEMFIIRSVTSERCNMKSTREMNLTNSCIPATSFDAELYQPEPGLVPCISVPGLMSHEPDSIVATNAMKGKIFELLRELDESKAERESLAKKMDQMECYYEALVQELEENQRQMLGELQSLRNEHSTCLFRVQSAKAEMETMRQDMNEKVLRFAEEKQDLESLSKELERRAIIAEAALKRARLNYSIAVGQLQKDLELLSSQVMSVFETNENLIRQAFVDSSQTNTRGYSEKVQNHGLDSEEFQPTKPLHSQNQYVGVKKQQLGGEILLEDLKRSLSLQETLYQKVEEEVCEMHYQNVYLDVFSNTLLETLLEANDDIKTRKEKIDELAWKLELSLESKGLLMQRLQTAMDDVHSLNEYKATCIAKYNDLALQKQALEANVENITHENHLLSEKITELECCLMEYKSYKSKFDACVMEKTELANLLKEGTLENGNLRNSNSSLQEQLRLIKTEFDEVVLVKEKLQNTMDFLRNRFLNLMSSFGNFFDEPALSTDLVCQDIESEDLTSVIVQLEEAQNNAYEKFLHLLKEKNDLMDERDNAQLSLSVVESDMVLMKQKFERDVRSMANKMDLSNVVVEKLQLEIEAVAEKLKVSSEVEETYAQQQRDLLSDLKLFETELQQLTFKNREIAEELLVLESVNEELGSNKLTVAELVEENKALVQSLQDKSEEASKLALELDGLKESLHSAHDELQSERSTKDKLESMITDLTSQMNENHHQLLQFDQQKSELSHLKHMLSELESEKSRVCCLLQQSKECLNNALKESCTITTLESQLSEMHELSMAADVSFIFLRAQYETWTTDLVRQLSRSERQVAELQKKHLNFESILNGCLAREAHCIEENGRLSASLDSLKSELEASLAENQVLINKNSSVSAVLQDYKSRVGKIEVAYSEDNHQHALEVERLKHLLGCSREEIDNMMLLKEELEFNVLVLKAKLDEQGTQLNLLEGRNDEVLLLQNQCNELSQRLSEQILKTEEFKNLSIHLKELKDKADAESIQAREKGESEAQPTAMQESLRIAFIKEQYETRLQELKHQLAISKKHSEEMLWKLQDAVDDIENRKKSEVSHLKRNEELGVKILELEAELQALILDKREKMRAYDLMKAELDCSMISLECCKEEKQKLEAYLHECSEEKQKLEASLQGCNEEKQKLEASLQECNEEKQKLEASLQECREEKCRISFDLGIVKELLETSKSTLSFEKERNGKLKDACIPDELVVNNAPNQDIDLKHLDQDTSENSKEAEGLVPVGEGDRTNAPTDLQPEQDLVFNDTNEVQSLALVNQCNLPKSDAKHLALINDRFKALSLRSSMDHLNSELERMKNENLVLSKHAHHFHTKFPGLQQELMQLDKVNEELGSMFPLFNEYSETGNALERVLALELELAEALQTKKKSSILFQSSFLKQHNDEEAVFKSFRDINELIKDMLEIKGRYGAVETELKEMHERYSQLSLQFAEVEGERQKLMMTLKNIRQSRKAQNLIRSSSASPGDHS</sequence>
<feature type="coiled-coil region" evidence="1">
    <location>
        <begin position="1069"/>
        <end position="1200"/>
    </location>
</feature>
<feature type="compositionally biased region" description="Basic and acidic residues" evidence="2">
    <location>
        <begin position="1688"/>
        <end position="1700"/>
    </location>
</feature>
<feature type="coiled-coil region" evidence="1">
    <location>
        <begin position="1759"/>
        <end position="1786"/>
    </location>
</feature>
<gene>
    <name evidence="4" type="ORF">V6N12_034451</name>
</gene>
<keyword evidence="1" id="KW-0175">Coiled coil</keyword>
<feature type="region of interest" description="Disordered" evidence="2">
    <location>
        <begin position="1688"/>
        <end position="1708"/>
    </location>
</feature>
<name>A0ABR2DH82_9ROSI</name>
<keyword evidence="5" id="KW-1185">Reference proteome</keyword>
<evidence type="ECO:0000313" key="5">
    <source>
        <dbReference type="Proteomes" id="UP001472677"/>
    </source>
</evidence>
<feature type="domain" description="C2 NT-type" evidence="3">
    <location>
        <begin position="6"/>
        <end position="141"/>
    </location>
</feature>
<feature type="coiled-coil region" evidence="1">
    <location>
        <begin position="825"/>
        <end position="852"/>
    </location>
</feature>
<feature type="coiled-coil region" evidence="1">
    <location>
        <begin position="530"/>
        <end position="642"/>
    </location>
</feature>
<feature type="compositionally biased region" description="Basic and acidic residues" evidence="2">
    <location>
        <begin position="235"/>
        <end position="249"/>
    </location>
</feature>
<protein>
    <recommendedName>
        <fullName evidence="3">C2 NT-type domain-containing protein</fullName>
    </recommendedName>
</protein>
<feature type="compositionally biased region" description="Polar residues" evidence="2">
    <location>
        <begin position="168"/>
        <end position="177"/>
    </location>
</feature>
<proteinExistence type="predicted"/>
<evidence type="ECO:0000259" key="3">
    <source>
        <dbReference type="PROSITE" id="PS51840"/>
    </source>
</evidence>
<feature type="coiled-coil region" evidence="1">
    <location>
        <begin position="1528"/>
        <end position="1635"/>
    </location>
</feature>
<dbReference type="InterPro" id="IPR019448">
    <property type="entry name" value="NT-C2"/>
</dbReference>
<organism evidence="4 5">
    <name type="scientific">Hibiscus sabdariffa</name>
    <name type="common">roselle</name>
    <dbReference type="NCBI Taxonomy" id="183260"/>
    <lineage>
        <taxon>Eukaryota</taxon>
        <taxon>Viridiplantae</taxon>
        <taxon>Streptophyta</taxon>
        <taxon>Embryophyta</taxon>
        <taxon>Tracheophyta</taxon>
        <taxon>Spermatophyta</taxon>
        <taxon>Magnoliopsida</taxon>
        <taxon>eudicotyledons</taxon>
        <taxon>Gunneridae</taxon>
        <taxon>Pentapetalae</taxon>
        <taxon>rosids</taxon>
        <taxon>malvids</taxon>
        <taxon>Malvales</taxon>
        <taxon>Malvaceae</taxon>
        <taxon>Malvoideae</taxon>
        <taxon>Hibiscus</taxon>
    </lineage>
</organism>
<reference evidence="4 5" key="1">
    <citation type="journal article" date="2024" name="G3 (Bethesda)">
        <title>Genome assembly of Hibiscus sabdariffa L. provides insights into metabolisms of medicinal natural products.</title>
        <authorList>
            <person name="Kim T."/>
        </authorList>
    </citation>
    <scope>NUCLEOTIDE SEQUENCE [LARGE SCALE GENOMIC DNA]</scope>
    <source>
        <strain evidence="4">TK-2024</strain>
        <tissue evidence="4">Old leaves</tissue>
    </source>
</reference>
<dbReference type="Pfam" id="PF10358">
    <property type="entry name" value="NT-C2"/>
    <property type="match status" value="1"/>
</dbReference>
<evidence type="ECO:0000256" key="1">
    <source>
        <dbReference type="SAM" id="Coils"/>
    </source>
</evidence>
<comment type="caution">
    <text evidence="4">The sequence shown here is derived from an EMBL/GenBank/DDBJ whole genome shotgun (WGS) entry which is preliminary data.</text>
</comment>
<accession>A0ABR2DH82</accession>
<dbReference type="PANTHER" id="PTHR34452">
    <property type="entry name" value="MYOSIN HEAVY CHAIN-RELATED PROTEIN"/>
    <property type="match status" value="1"/>
</dbReference>
<evidence type="ECO:0000313" key="4">
    <source>
        <dbReference type="EMBL" id="KAK8538743.1"/>
    </source>
</evidence>
<dbReference type="PROSITE" id="PS51840">
    <property type="entry name" value="C2_NT"/>
    <property type="match status" value="1"/>
</dbReference>
<feature type="region of interest" description="Disordered" evidence="2">
    <location>
        <begin position="222"/>
        <end position="277"/>
    </location>
</feature>
<dbReference type="Proteomes" id="UP001472677">
    <property type="component" value="Unassembled WGS sequence"/>
</dbReference>
<evidence type="ECO:0000256" key="2">
    <source>
        <dbReference type="SAM" id="MobiDB-lite"/>
    </source>
</evidence>